<dbReference type="Proteomes" id="UP000307808">
    <property type="component" value="Unassembled WGS sequence"/>
</dbReference>
<dbReference type="EMBL" id="SZPY01000002">
    <property type="protein sequence ID" value="TKI62797.1"/>
    <property type="molecule type" value="Genomic_DNA"/>
</dbReference>
<evidence type="ECO:0000313" key="1">
    <source>
        <dbReference type="EMBL" id="TKI62797.1"/>
    </source>
</evidence>
<comment type="caution">
    <text evidence="1">The sequence shown here is derived from an EMBL/GenBank/DDBJ whole genome shotgun (WGS) entry which is preliminary data.</text>
</comment>
<dbReference type="AlphaFoldDB" id="A0A4U2YNC9"/>
<accession>A0A4U2YNC9</accession>
<reference evidence="1 2" key="1">
    <citation type="submission" date="2019-04" db="EMBL/GenBank/DDBJ databases">
        <authorList>
            <person name="Dong K."/>
        </authorList>
    </citation>
    <scope>NUCLEOTIDE SEQUENCE [LARGE SCALE GENOMIC DNA]</scope>
    <source>
        <strain evidence="2">dk3543</strain>
    </source>
</reference>
<evidence type="ECO:0000313" key="2">
    <source>
        <dbReference type="Proteomes" id="UP000307808"/>
    </source>
</evidence>
<keyword evidence="2" id="KW-1185">Reference proteome</keyword>
<dbReference type="OrthoDB" id="2080138at2"/>
<organism evidence="1 2">
    <name type="scientific">Nocardioides jishulii</name>
    <dbReference type="NCBI Taxonomy" id="2575440"/>
    <lineage>
        <taxon>Bacteria</taxon>
        <taxon>Bacillati</taxon>
        <taxon>Actinomycetota</taxon>
        <taxon>Actinomycetes</taxon>
        <taxon>Propionibacteriales</taxon>
        <taxon>Nocardioidaceae</taxon>
        <taxon>Nocardioides</taxon>
    </lineage>
</organism>
<name>A0A4U2YNC9_9ACTN</name>
<gene>
    <name evidence="1" type="ORF">FC770_09175</name>
</gene>
<sequence length="135" mass="14540">MIYASTFATWKLDSPGAFLYTLIRDGEAGRVANIGTDYPMLETAGTIKVEKVSANNFKMILLQTDVAESALSILDSRGRTRGDAGSLQNLGDQRRYSHVERERAKMATEADPGDREAARLVAALRDVASGGGFGV</sequence>
<proteinExistence type="predicted"/>
<protein>
    <submittedName>
        <fullName evidence="1">Uncharacterized protein</fullName>
    </submittedName>
</protein>